<comment type="caution">
    <text evidence="1">The sequence shown here is derived from an EMBL/GenBank/DDBJ whole genome shotgun (WGS) entry which is preliminary data.</text>
</comment>
<proteinExistence type="predicted"/>
<gene>
    <name evidence="1" type="ORF">SAMN02927935_02441</name>
</gene>
<evidence type="ECO:0000313" key="1">
    <source>
        <dbReference type="EMBL" id="SCY79372.1"/>
    </source>
</evidence>
<dbReference type="EMBL" id="FMUT01000006">
    <property type="protein sequence ID" value="SCY79372.1"/>
    <property type="molecule type" value="Genomic_DNA"/>
</dbReference>
<accession>A0A1G5ITG9</accession>
<dbReference type="Proteomes" id="UP000183031">
    <property type="component" value="Unassembled WGS sequence"/>
</dbReference>
<keyword evidence="2" id="KW-1185">Reference proteome</keyword>
<dbReference type="GeneID" id="64306397"/>
<name>A0A1G5ITG9_9GAMM</name>
<sequence length="103" mass="12289">MHIISREPFNNATKQYPNEATALEAIYKALRRGEFRTPDELKALFPSLDRMKYKEKWWVIDVGGNHLRILFFASFETQKVFIKHIVSHAEYDKLMQHYRRSSS</sequence>
<reference evidence="1 2" key="1">
    <citation type="submission" date="2016-10" db="EMBL/GenBank/DDBJ databases">
        <authorList>
            <person name="Varghese N."/>
            <person name="Submissions S."/>
        </authorList>
    </citation>
    <scope>NUCLEOTIDE SEQUENCE [LARGE SCALE GENOMIC DNA]</scope>
    <source>
        <strain evidence="1 2">CGMCC 1.6853</strain>
    </source>
</reference>
<evidence type="ECO:0000313" key="2">
    <source>
        <dbReference type="Proteomes" id="UP000183031"/>
    </source>
</evidence>
<dbReference type="InterPro" id="IPR018669">
    <property type="entry name" value="Toxin_HigB"/>
</dbReference>
<dbReference type="Pfam" id="PF09907">
    <property type="entry name" value="HigB_toxin"/>
    <property type="match status" value="1"/>
</dbReference>
<protein>
    <submittedName>
        <fullName evidence="1">mRNA interferase HigB</fullName>
    </submittedName>
</protein>
<dbReference type="RefSeq" id="WP_004937033.1">
    <property type="nucleotide sequence ID" value="NZ_CBCSIN010000004.1"/>
</dbReference>
<organism evidence="1 2">
    <name type="scientific">Serratia nematodiphila</name>
    <dbReference type="NCBI Taxonomy" id="458197"/>
    <lineage>
        <taxon>Bacteria</taxon>
        <taxon>Pseudomonadati</taxon>
        <taxon>Pseudomonadota</taxon>
        <taxon>Gammaproteobacteria</taxon>
        <taxon>Enterobacterales</taxon>
        <taxon>Yersiniaceae</taxon>
        <taxon>Serratia</taxon>
    </lineage>
</organism>